<dbReference type="EMBL" id="JBBNAF010000001">
    <property type="protein sequence ID" value="KAK9169418.1"/>
    <property type="molecule type" value="Genomic_DNA"/>
</dbReference>
<gene>
    <name evidence="1" type="ORF">Syun_001558</name>
</gene>
<keyword evidence="2" id="KW-1185">Reference proteome</keyword>
<comment type="caution">
    <text evidence="1">The sequence shown here is derived from an EMBL/GenBank/DDBJ whole genome shotgun (WGS) entry which is preliminary data.</text>
</comment>
<dbReference type="Proteomes" id="UP001420932">
    <property type="component" value="Unassembled WGS sequence"/>
</dbReference>
<evidence type="ECO:0000313" key="1">
    <source>
        <dbReference type="EMBL" id="KAK9169418.1"/>
    </source>
</evidence>
<proteinExistence type="predicted"/>
<evidence type="ECO:0000313" key="2">
    <source>
        <dbReference type="Proteomes" id="UP001420932"/>
    </source>
</evidence>
<sequence length="180" mass="19726">MATLYPPASTAVRGYFLPFNISYDGVRVCRCRSSSRSGMTGPPFIVNDERYRPDKIQARSMHMGFMGATCSPRTVGLTISQSLSLSHAADLSKLCCELNEGRASRSPLKRTPLMLKIMTKVPRNLGPQPVAKVYVRRNNRPNESSLDGVVATTHLVRPAVELVVADPMTSRGKAVIGDYL</sequence>
<reference evidence="1 2" key="1">
    <citation type="submission" date="2024-01" db="EMBL/GenBank/DDBJ databases">
        <title>Genome assemblies of Stephania.</title>
        <authorList>
            <person name="Yang L."/>
        </authorList>
    </citation>
    <scope>NUCLEOTIDE SEQUENCE [LARGE SCALE GENOMIC DNA]</scope>
    <source>
        <strain evidence="1">YNDBR</strain>
        <tissue evidence="1">Leaf</tissue>
    </source>
</reference>
<organism evidence="1 2">
    <name type="scientific">Stephania yunnanensis</name>
    <dbReference type="NCBI Taxonomy" id="152371"/>
    <lineage>
        <taxon>Eukaryota</taxon>
        <taxon>Viridiplantae</taxon>
        <taxon>Streptophyta</taxon>
        <taxon>Embryophyta</taxon>
        <taxon>Tracheophyta</taxon>
        <taxon>Spermatophyta</taxon>
        <taxon>Magnoliopsida</taxon>
        <taxon>Ranunculales</taxon>
        <taxon>Menispermaceae</taxon>
        <taxon>Menispermoideae</taxon>
        <taxon>Cissampelideae</taxon>
        <taxon>Stephania</taxon>
    </lineage>
</organism>
<dbReference type="AlphaFoldDB" id="A0AAP0Q780"/>
<protein>
    <submittedName>
        <fullName evidence="1">Uncharacterized protein</fullName>
    </submittedName>
</protein>
<name>A0AAP0Q780_9MAGN</name>
<accession>A0AAP0Q780</accession>